<dbReference type="Pfam" id="PF00072">
    <property type="entry name" value="Response_reg"/>
    <property type="match status" value="2"/>
</dbReference>
<keyword evidence="15" id="KW-0472">Membrane</keyword>
<evidence type="ECO:0000256" key="3">
    <source>
        <dbReference type="ARBA" id="ARBA00006402"/>
    </source>
</evidence>
<dbReference type="SMART" id="SM00387">
    <property type="entry name" value="HATPase_c"/>
    <property type="match status" value="1"/>
</dbReference>
<keyword evidence="26" id="KW-1185">Reference proteome</keyword>
<evidence type="ECO:0000256" key="15">
    <source>
        <dbReference type="ARBA" id="ARBA00023136"/>
    </source>
</evidence>
<dbReference type="SUPFAM" id="SSF52172">
    <property type="entry name" value="CheY-like"/>
    <property type="match status" value="2"/>
</dbReference>
<dbReference type="HOGENOM" id="CLU_292182_0_0_9"/>
<keyword evidence="10" id="KW-0547">Nucleotide-binding</keyword>
<dbReference type="InterPro" id="IPR036890">
    <property type="entry name" value="HATPase_C_sf"/>
</dbReference>
<keyword evidence="11 25" id="KW-0418">Kinase</keyword>
<gene>
    <name evidence="25" type="ordered locus">Hprae_0855</name>
</gene>
<comment type="similarity">
    <text evidence="3">In the N-terminal section; belongs to the phytochrome family.</text>
</comment>
<dbReference type="PROSITE" id="PS50110">
    <property type="entry name" value="RESPONSE_REGULATORY"/>
    <property type="match status" value="2"/>
</dbReference>
<dbReference type="CDD" id="cd12913">
    <property type="entry name" value="PDC1_MCP_like"/>
    <property type="match status" value="1"/>
</dbReference>
<evidence type="ECO:0000313" key="26">
    <source>
        <dbReference type="Proteomes" id="UP000006866"/>
    </source>
</evidence>
<dbReference type="SMART" id="SM00448">
    <property type="entry name" value="REC"/>
    <property type="match status" value="2"/>
</dbReference>
<evidence type="ECO:0000256" key="7">
    <source>
        <dbReference type="ARBA" id="ARBA00022553"/>
    </source>
</evidence>
<accession>E3DRA3</accession>
<sequence>MALSFFLVFEFRKNQIGEVTKGMKEVSTKLALEINSQNKNTVNLAKSIVAYQKAGGFGQREEGVRYLRNILADNPQLIGLSLGYEPNADKQDDIYAADKEDYRKYNNEAGRYLVYWSRANTNFELKQLIGMANSQYYQEPKKTGQITITEPYVYQNVMMTETAAPIIIEGDFVGVTALDRSLSSLQAKLNNTNSFKTAKFYLLSKENKIIATSDNSELLTKHLESFSEYYAVFSPLLKNNSAKVMKNNKLDKFIAYAPIELGDWKLLMTVDNQEIFSALNKSILLLFLMGSLGIIIIKSIQKKDRAKQKAELANKAKSEFLANMSHEIRTPINAIKGLIYLILDTPLSMQQKDYLKKIQSSTVSLSRLINDILDFSKIEAKKLDLEAEEFALDDVLHDLSNQAAMKAYDKGLEFFYDTDHVPQKLVGDSLRLGQILLNLVSNAIKFTETGEVRLIVRIIKKTEQKIKLKFIVKDTGIGMTKEEQQKLFSQFTQADSSTTRKYGGTGLGLTISQRLVEKMGGEIKVESKPAEGSTFTFTAQFGLGKQPQLSQKLKKYNLDHKKVLIVDDIKMNRDFLIGVIDQFGLEVEAASGALLAIEKIKKESDYDLIFMDWKMPDLDGIKAATIIKEELNLELVPKIILITAFGKELENSQQKNIDKILFKPITQSILFNALLNSLGGVNIEKEKNKNGEKILKDLGPVNILVVEDNKINQQVAVELLRKVKAQVEIADNGKKAIAKIKKQKFDLVLMDVQMPEMDGYQATKKIRQDLNLNKLPIIAMTANAIKGHKEKALAMGMDDYITKPLDLDQFFSTLKKWLPVKKETKKINNNFKEAKIANNLAKITTIDINSALKRINNNYQLYKEILIDFYHNYQDFQQLVSKLVQENKLDKLKAKLHSLKGVAGNIGAIELYNITLALNSKIKAEENFDDLLSAFYQKLEEVINDLAKFVSNHPSIEEDRDLAQITKKELKQYLLELKIDLKSYKANQAKEVVEKIINYTWDKQAEKLVNQLFKYVKNYQFEQALKLLNKLEADLERADLNEK</sequence>
<evidence type="ECO:0000256" key="13">
    <source>
        <dbReference type="ARBA" id="ARBA00022989"/>
    </source>
</evidence>
<evidence type="ECO:0000256" key="19">
    <source>
        <dbReference type="ARBA" id="ARBA00074306"/>
    </source>
</evidence>
<dbReference type="GO" id="GO:0005886">
    <property type="term" value="C:plasma membrane"/>
    <property type="evidence" value="ECO:0007669"/>
    <property type="project" value="UniProtKB-SubCell"/>
</dbReference>
<dbReference type="InterPro" id="IPR001789">
    <property type="entry name" value="Sig_transdc_resp-reg_receiver"/>
</dbReference>
<comment type="function">
    <text evidence="16">May play the central regulatory role in sporulation. It may be an element of the effector pathway responsible for the activation of sporulation genes in response to nutritional stress. Spo0A may act in concert with spo0H (a sigma factor) to control the expression of some genes that are critical to the sporulation process.</text>
</comment>
<keyword evidence="14" id="KW-0902">Two-component regulatory system</keyword>
<organism evidence="25 26">
    <name type="scientific">Halanaerobium praevalens (strain ATCC 33744 / DSM 2228 / GSL)</name>
    <dbReference type="NCBI Taxonomy" id="572479"/>
    <lineage>
        <taxon>Bacteria</taxon>
        <taxon>Bacillati</taxon>
        <taxon>Bacillota</taxon>
        <taxon>Clostridia</taxon>
        <taxon>Halanaerobiales</taxon>
        <taxon>Halanaerobiaceae</taxon>
        <taxon>Halanaerobium</taxon>
    </lineage>
</organism>
<reference evidence="25 26" key="2">
    <citation type="journal article" date="2011" name="Stand. Genomic Sci.">
        <title>Complete genome sequence of the extremely halophilic Halanaerobium praevalens type strain (GSL).</title>
        <authorList>
            <person name="Ivanova N."/>
            <person name="Sikorski J."/>
            <person name="Chertkov O."/>
            <person name="Nolan M."/>
            <person name="Lucas S."/>
            <person name="Hammon N."/>
            <person name="Deshpande S."/>
            <person name="Cheng J.F."/>
            <person name="Tapia R."/>
            <person name="Han C."/>
            <person name="Goodwin L."/>
            <person name="Pitluck S."/>
            <person name="Huntemann M."/>
            <person name="Liolios K."/>
            <person name="Pagani I."/>
            <person name="Mavromatis K."/>
            <person name="Ovchinikova G."/>
            <person name="Pati A."/>
            <person name="Chen A."/>
            <person name="Palaniappan K."/>
            <person name="Land M."/>
            <person name="Hauser L."/>
            <person name="Brambilla E.M."/>
            <person name="Kannan K.P."/>
            <person name="Rohde M."/>
            <person name="Tindall B.J."/>
            <person name="Goker M."/>
            <person name="Detter J.C."/>
            <person name="Woyke T."/>
            <person name="Bristow J."/>
            <person name="Eisen J.A."/>
            <person name="Markowitz V."/>
            <person name="Hugenholtz P."/>
            <person name="Kyrpides N.C."/>
            <person name="Klenk H.P."/>
            <person name="Lapidus A."/>
        </authorList>
    </citation>
    <scope>NUCLEOTIDE SEQUENCE [LARGE SCALE GENOMIC DNA]</scope>
    <source>
        <strain evidence="26">ATCC 33744 / DSM 2228 / GSL</strain>
    </source>
</reference>
<feature type="modified residue" description="4-aspartylphosphate" evidence="21">
    <location>
        <position position="612"/>
    </location>
</feature>
<evidence type="ECO:0000256" key="10">
    <source>
        <dbReference type="ARBA" id="ARBA00022741"/>
    </source>
</evidence>
<comment type="subunit">
    <text evidence="17">At low DSF concentrations, interacts with RpfF.</text>
</comment>
<evidence type="ECO:0000256" key="18">
    <source>
        <dbReference type="ARBA" id="ARBA00068150"/>
    </source>
</evidence>
<evidence type="ECO:0000256" key="14">
    <source>
        <dbReference type="ARBA" id="ARBA00023012"/>
    </source>
</evidence>
<keyword evidence="6" id="KW-1003">Cell membrane</keyword>
<proteinExistence type="inferred from homology"/>
<dbReference type="PROSITE" id="PS50894">
    <property type="entry name" value="HPT"/>
    <property type="match status" value="1"/>
</dbReference>
<dbReference type="InterPro" id="IPR011006">
    <property type="entry name" value="CheY-like_superfamily"/>
</dbReference>
<dbReference type="PRINTS" id="PR00344">
    <property type="entry name" value="BCTRLSENSOR"/>
</dbReference>
<dbReference type="InterPro" id="IPR036097">
    <property type="entry name" value="HisK_dim/P_sf"/>
</dbReference>
<dbReference type="eggNOG" id="COG2205">
    <property type="taxonomic scope" value="Bacteria"/>
</dbReference>
<dbReference type="SMART" id="SM00388">
    <property type="entry name" value="HisKA"/>
    <property type="match status" value="1"/>
</dbReference>
<feature type="domain" description="Response regulatory" evidence="23">
    <location>
        <begin position="562"/>
        <end position="678"/>
    </location>
</feature>
<evidence type="ECO:0000256" key="11">
    <source>
        <dbReference type="ARBA" id="ARBA00022777"/>
    </source>
</evidence>
<protein>
    <recommendedName>
        <fullName evidence="19">Circadian input-output histidine kinase CikA</fullName>
        <ecNumber evidence="4">2.7.13.3</ecNumber>
    </recommendedName>
    <alternativeName>
        <fullName evidence="18">Sensory/regulatory protein RpfC</fullName>
    </alternativeName>
    <alternativeName>
        <fullName evidence="5">Stage 0 sporulation protein A homolog</fullName>
    </alternativeName>
</protein>
<dbReference type="FunFam" id="3.30.565.10:FF:000010">
    <property type="entry name" value="Sensor histidine kinase RcsC"/>
    <property type="match status" value="1"/>
</dbReference>
<evidence type="ECO:0000256" key="16">
    <source>
        <dbReference type="ARBA" id="ARBA00024867"/>
    </source>
</evidence>
<evidence type="ECO:0000256" key="6">
    <source>
        <dbReference type="ARBA" id="ARBA00022475"/>
    </source>
</evidence>
<dbReference type="PATRIC" id="fig|572479.3.peg.864"/>
<dbReference type="PANTHER" id="PTHR45339:SF1">
    <property type="entry name" value="HYBRID SIGNAL TRANSDUCTION HISTIDINE KINASE J"/>
    <property type="match status" value="1"/>
</dbReference>
<reference evidence="26" key="1">
    <citation type="submission" date="2010-10" db="EMBL/GenBank/DDBJ databases">
        <title>The complete genome of Halanaerobium praevalens DSM 2228.</title>
        <authorList>
            <consortium name="US DOE Joint Genome Institute (JGI-PGF)"/>
            <person name="Lucas S."/>
            <person name="Copeland A."/>
            <person name="Lapidus A."/>
            <person name="Glavina del Rio T."/>
            <person name="Dalin E."/>
            <person name="Tice H."/>
            <person name="Bruce D."/>
            <person name="Goodwin L."/>
            <person name="Pitluck S."/>
            <person name="Kyrpides N."/>
            <person name="Mavromatis K."/>
            <person name="Ivanova N."/>
            <person name="Ovchinnikova G."/>
            <person name="Chertkov O."/>
            <person name="Detter J.C."/>
            <person name="Han C."/>
            <person name="Larimer F."/>
            <person name="Land M."/>
            <person name="Hauser L."/>
            <person name="Markowitz V."/>
            <person name="Cheng J.-F."/>
            <person name="Hugenholtz P."/>
            <person name="Woyke T."/>
            <person name="Wu D."/>
            <person name="Tindall B."/>
            <person name="Pomrenke H.G."/>
            <person name="Brambilla E."/>
            <person name="Klenk H.-P."/>
            <person name="Eisen J.A."/>
        </authorList>
    </citation>
    <scope>NUCLEOTIDE SEQUENCE [LARGE SCALE GENOMIC DNA]</scope>
    <source>
        <strain evidence="26">ATCC 33744 / DSM 2228 / GSL</strain>
    </source>
</reference>
<keyword evidence="12" id="KW-0067">ATP-binding</keyword>
<dbReference type="Pfam" id="PF02518">
    <property type="entry name" value="HATPase_c"/>
    <property type="match status" value="1"/>
</dbReference>
<evidence type="ECO:0000256" key="21">
    <source>
        <dbReference type="PROSITE-ProRule" id="PRU00169"/>
    </source>
</evidence>
<evidence type="ECO:0000259" key="24">
    <source>
        <dbReference type="PROSITE" id="PS50894"/>
    </source>
</evidence>
<evidence type="ECO:0000256" key="8">
    <source>
        <dbReference type="ARBA" id="ARBA00022679"/>
    </source>
</evidence>
<evidence type="ECO:0000313" key="25">
    <source>
        <dbReference type="EMBL" id="ADO77009.1"/>
    </source>
</evidence>
<feature type="modified residue" description="Phosphohistidine" evidence="20">
    <location>
        <position position="897"/>
    </location>
</feature>
<dbReference type="SUPFAM" id="SSF47384">
    <property type="entry name" value="Homodimeric domain of signal transducing histidine kinase"/>
    <property type="match status" value="1"/>
</dbReference>
<dbReference type="CDD" id="cd12912">
    <property type="entry name" value="PDC2_MCP_like"/>
    <property type="match status" value="1"/>
</dbReference>
<dbReference type="SUPFAM" id="SSF55874">
    <property type="entry name" value="ATPase domain of HSP90 chaperone/DNA topoisomerase II/histidine kinase"/>
    <property type="match status" value="1"/>
</dbReference>
<evidence type="ECO:0000256" key="2">
    <source>
        <dbReference type="ARBA" id="ARBA00004651"/>
    </source>
</evidence>
<keyword evidence="9" id="KW-0812">Transmembrane</keyword>
<name>E3DRA3_HALPG</name>
<evidence type="ECO:0000259" key="22">
    <source>
        <dbReference type="PROSITE" id="PS50109"/>
    </source>
</evidence>
<feature type="domain" description="HPt" evidence="24">
    <location>
        <begin position="858"/>
        <end position="949"/>
    </location>
</feature>
<dbReference type="GO" id="GO:0005524">
    <property type="term" value="F:ATP binding"/>
    <property type="evidence" value="ECO:0007669"/>
    <property type="project" value="UniProtKB-KW"/>
</dbReference>
<comment type="catalytic activity">
    <reaction evidence="1">
        <text>ATP + protein L-histidine = ADP + protein N-phospho-L-histidine.</text>
        <dbReference type="EC" id="2.7.13.3"/>
    </reaction>
</comment>
<dbReference type="AlphaFoldDB" id="E3DRA3"/>
<evidence type="ECO:0000256" key="4">
    <source>
        <dbReference type="ARBA" id="ARBA00012438"/>
    </source>
</evidence>
<evidence type="ECO:0000256" key="20">
    <source>
        <dbReference type="PROSITE-ProRule" id="PRU00110"/>
    </source>
</evidence>
<evidence type="ECO:0000256" key="5">
    <source>
        <dbReference type="ARBA" id="ARBA00018672"/>
    </source>
</evidence>
<dbReference type="PROSITE" id="PS50109">
    <property type="entry name" value="HIS_KIN"/>
    <property type="match status" value="1"/>
</dbReference>
<dbReference type="GO" id="GO:0000155">
    <property type="term" value="F:phosphorelay sensor kinase activity"/>
    <property type="evidence" value="ECO:0007669"/>
    <property type="project" value="InterPro"/>
</dbReference>
<dbReference type="InterPro" id="IPR005467">
    <property type="entry name" value="His_kinase_dom"/>
</dbReference>
<dbReference type="KEGG" id="hpk:Hprae_0855"/>
<evidence type="ECO:0000256" key="1">
    <source>
        <dbReference type="ARBA" id="ARBA00000085"/>
    </source>
</evidence>
<dbReference type="SUPFAM" id="SSF47226">
    <property type="entry name" value="Histidine-containing phosphotransfer domain, HPT domain"/>
    <property type="match status" value="1"/>
</dbReference>
<dbReference type="Gene3D" id="1.10.287.130">
    <property type="match status" value="1"/>
</dbReference>
<dbReference type="Gene3D" id="1.20.120.160">
    <property type="entry name" value="HPT domain"/>
    <property type="match status" value="1"/>
</dbReference>
<feature type="modified residue" description="4-aspartylphosphate" evidence="21">
    <location>
        <position position="751"/>
    </location>
</feature>
<dbReference type="EC" id="2.7.13.3" evidence="4"/>
<dbReference type="InterPro" id="IPR003661">
    <property type="entry name" value="HisK_dim/P_dom"/>
</dbReference>
<dbReference type="STRING" id="572479.Hprae_0855"/>
<keyword evidence="13" id="KW-1133">Transmembrane helix</keyword>
<comment type="subcellular location">
    <subcellularLocation>
        <location evidence="2">Cell membrane</location>
        <topology evidence="2">Multi-pass membrane protein</topology>
    </subcellularLocation>
</comment>
<dbReference type="CDD" id="cd00082">
    <property type="entry name" value="HisKA"/>
    <property type="match status" value="1"/>
</dbReference>
<dbReference type="Pfam" id="PF22673">
    <property type="entry name" value="MCP-like_PDC_1"/>
    <property type="match status" value="1"/>
</dbReference>
<evidence type="ECO:0000256" key="17">
    <source>
        <dbReference type="ARBA" id="ARBA00064003"/>
    </source>
</evidence>
<dbReference type="Gene3D" id="3.40.50.2300">
    <property type="match status" value="2"/>
</dbReference>
<dbReference type="Gene3D" id="3.30.450.20">
    <property type="entry name" value="PAS domain"/>
    <property type="match status" value="2"/>
</dbReference>
<dbReference type="Pfam" id="PF01627">
    <property type="entry name" value="Hpt"/>
    <property type="match status" value="1"/>
</dbReference>
<dbReference type="InterPro" id="IPR036641">
    <property type="entry name" value="HPT_dom_sf"/>
</dbReference>
<dbReference type="InterPro" id="IPR004358">
    <property type="entry name" value="Sig_transdc_His_kin-like_C"/>
</dbReference>
<keyword evidence="7 21" id="KW-0597">Phosphoprotein</keyword>
<feature type="domain" description="Histidine kinase" evidence="22">
    <location>
        <begin position="323"/>
        <end position="543"/>
    </location>
</feature>
<dbReference type="CDD" id="cd17546">
    <property type="entry name" value="REC_hyHK_CKI1_RcsC-like"/>
    <property type="match status" value="2"/>
</dbReference>
<evidence type="ECO:0000256" key="9">
    <source>
        <dbReference type="ARBA" id="ARBA00022692"/>
    </source>
</evidence>
<dbReference type="eggNOG" id="COG0642">
    <property type="taxonomic scope" value="Bacteria"/>
</dbReference>
<dbReference type="EMBL" id="CP002175">
    <property type="protein sequence ID" value="ADO77009.1"/>
    <property type="molecule type" value="Genomic_DNA"/>
</dbReference>
<dbReference type="FunFam" id="1.10.287.130:FF:000002">
    <property type="entry name" value="Two-component osmosensing histidine kinase"/>
    <property type="match status" value="1"/>
</dbReference>
<evidence type="ECO:0000256" key="12">
    <source>
        <dbReference type="ARBA" id="ARBA00022840"/>
    </source>
</evidence>
<dbReference type="Gene3D" id="3.30.565.10">
    <property type="entry name" value="Histidine kinase-like ATPase, C-terminal domain"/>
    <property type="match status" value="1"/>
</dbReference>
<dbReference type="CDD" id="cd16922">
    <property type="entry name" value="HATPase_EvgS-ArcB-TorS-like"/>
    <property type="match status" value="1"/>
</dbReference>
<feature type="domain" description="Response regulatory" evidence="23">
    <location>
        <begin position="702"/>
        <end position="818"/>
    </location>
</feature>
<keyword evidence="8" id="KW-0808">Transferase</keyword>
<dbReference type="Pfam" id="PF00512">
    <property type="entry name" value="HisKA"/>
    <property type="match status" value="1"/>
</dbReference>
<dbReference type="InterPro" id="IPR008207">
    <property type="entry name" value="Sig_transdc_His_kin_Hpt_dom"/>
</dbReference>
<evidence type="ECO:0000259" key="23">
    <source>
        <dbReference type="PROSITE" id="PS50110"/>
    </source>
</evidence>
<dbReference type="InterPro" id="IPR003594">
    <property type="entry name" value="HATPase_dom"/>
</dbReference>
<dbReference type="Proteomes" id="UP000006866">
    <property type="component" value="Chromosome"/>
</dbReference>
<dbReference type="PANTHER" id="PTHR45339">
    <property type="entry name" value="HYBRID SIGNAL TRANSDUCTION HISTIDINE KINASE J"/>
    <property type="match status" value="1"/>
</dbReference>